<evidence type="ECO:0000256" key="1">
    <source>
        <dbReference type="ARBA" id="ARBA00004123"/>
    </source>
</evidence>
<reference evidence="12 13" key="1">
    <citation type="journal article" date="2018" name="Mol. Biol. Evol.">
        <title>Analysis of the draft genome of the red seaweed Gracilariopsis chorda provides insights into genome size evolution in Rhodophyta.</title>
        <authorList>
            <person name="Lee J."/>
            <person name="Yang E.C."/>
            <person name="Graf L."/>
            <person name="Yang J.H."/>
            <person name="Qiu H."/>
            <person name="Zel Zion U."/>
            <person name="Chan C.X."/>
            <person name="Stephens T.G."/>
            <person name="Weber A.P.M."/>
            <person name="Boo G.H."/>
            <person name="Boo S.M."/>
            <person name="Kim K.M."/>
            <person name="Shin Y."/>
            <person name="Jung M."/>
            <person name="Lee S.J."/>
            <person name="Yim H.S."/>
            <person name="Lee J.H."/>
            <person name="Bhattacharya D."/>
            <person name="Yoon H.S."/>
        </authorList>
    </citation>
    <scope>NUCLEOTIDE SEQUENCE [LARGE SCALE GENOMIC DNA]</scope>
    <source>
        <strain evidence="12 13">SKKU-2015</strain>
        <tissue evidence="12">Whole body</tissue>
    </source>
</reference>
<dbReference type="InterPro" id="IPR034103">
    <property type="entry name" value="Lsm8"/>
</dbReference>
<keyword evidence="8 9" id="KW-0687">Ribonucleoprotein</keyword>
<keyword evidence="6 9" id="KW-0508">mRNA splicing</keyword>
<dbReference type="GO" id="GO:0000398">
    <property type="term" value="P:mRNA splicing, via spliceosome"/>
    <property type="evidence" value="ECO:0007669"/>
    <property type="project" value="UniProtKB-UniRule"/>
</dbReference>
<dbReference type="GO" id="GO:0046540">
    <property type="term" value="C:U4/U6 x U5 tri-snRNP complex"/>
    <property type="evidence" value="ECO:0007669"/>
    <property type="project" value="UniProtKB-UniRule"/>
</dbReference>
<dbReference type="SMART" id="SM00651">
    <property type="entry name" value="Sm"/>
    <property type="match status" value="1"/>
</dbReference>
<protein>
    <recommendedName>
        <fullName evidence="9">U6 snRNA-associated Sm-like protein LSm8</fullName>
    </recommendedName>
</protein>
<organism evidence="12 13">
    <name type="scientific">Gracilariopsis chorda</name>
    <dbReference type="NCBI Taxonomy" id="448386"/>
    <lineage>
        <taxon>Eukaryota</taxon>
        <taxon>Rhodophyta</taxon>
        <taxon>Florideophyceae</taxon>
        <taxon>Rhodymeniophycidae</taxon>
        <taxon>Gracilariales</taxon>
        <taxon>Gracilariaceae</taxon>
        <taxon>Gracilariopsis</taxon>
    </lineage>
</organism>
<keyword evidence="7 9" id="KW-0539">Nucleus</keyword>
<dbReference type="EMBL" id="NBIV01000018">
    <property type="protein sequence ID" value="PXF47905.1"/>
    <property type="molecule type" value="Genomic_DNA"/>
</dbReference>
<dbReference type="PROSITE" id="PS52002">
    <property type="entry name" value="SM"/>
    <property type="match status" value="1"/>
</dbReference>
<evidence type="ECO:0000313" key="13">
    <source>
        <dbReference type="Proteomes" id="UP000247409"/>
    </source>
</evidence>
<accession>A0A2V3J0P6</accession>
<dbReference type="InterPro" id="IPR047575">
    <property type="entry name" value="Sm"/>
</dbReference>
<dbReference type="AlphaFoldDB" id="A0A2V3J0P6"/>
<comment type="subunit">
    <text evidence="9">LSm subunits form a heteromer with a doughnut shape.</text>
</comment>
<feature type="region of interest" description="Disordered" evidence="10">
    <location>
        <begin position="1"/>
        <end position="20"/>
    </location>
</feature>
<dbReference type="SUPFAM" id="SSF50182">
    <property type="entry name" value="Sm-like ribonucleoproteins"/>
    <property type="match status" value="1"/>
</dbReference>
<evidence type="ECO:0000256" key="2">
    <source>
        <dbReference type="ARBA" id="ARBA00006850"/>
    </source>
</evidence>
<dbReference type="Proteomes" id="UP000247409">
    <property type="component" value="Unassembled WGS sequence"/>
</dbReference>
<evidence type="ECO:0000256" key="5">
    <source>
        <dbReference type="ARBA" id="ARBA00022884"/>
    </source>
</evidence>
<dbReference type="GO" id="GO:0003729">
    <property type="term" value="F:mRNA binding"/>
    <property type="evidence" value="ECO:0007669"/>
    <property type="project" value="TreeGrafter"/>
</dbReference>
<keyword evidence="4 9" id="KW-0747">Spliceosome</keyword>
<dbReference type="STRING" id="448386.A0A2V3J0P6"/>
<proteinExistence type="inferred from homology"/>
<dbReference type="InterPro" id="IPR044642">
    <property type="entry name" value="PTHR15588"/>
</dbReference>
<dbReference type="PANTHER" id="PTHR15588:SF9">
    <property type="entry name" value="U6 SNRNA-ASSOCIATED SM-LIKE PROTEIN LSM8"/>
    <property type="match status" value="1"/>
</dbReference>
<dbReference type="GO" id="GO:0005688">
    <property type="term" value="C:U6 snRNP"/>
    <property type="evidence" value="ECO:0007669"/>
    <property type="project" value="UniProtKB-UniRule"/>
</dbReference>
<dbReference type="OrthoDB" id="10263346at2759"/>
<evidence type="ECO:0000259" key="11">
    <source>
        <dbReference type="PROSITE" id="PS52002"/>
    </source>
</evidence>
<dbReference type="InterPro" id="IPR001163">
    <property type="entry name" value="Sm_dom_euk/arc"/>
</dbReference>
<dbReference type="PANTHER" id="PTHR15588">
    <property type="entry name" value="LSM1"/>
    <property type="match status" value="1"/>
</dbReference>
<name>A0A2V3J0P6_9FLOR</name>
<keyword evidence="13" id="KW-1185">Reference proteome</keyword>
<evidence type="ECO:0000256" key="3">
    <source>
        <dbReference type="ARBA" id="ARBA00022664"/>
    </source>
</evidence>
<evidence type="ECO:0000256" key="7">
    <source>
        <dbReference type="ARBA" id="ARBA00023242"/>
    </source>
</evidence>
<dbReference type="GO" id="GO:0071011">
    <property type="term" value="C:precatalytic spliceosome"/>
    <property type="evidence" value="ECO:0007669"/>
    <property type="project" value="TreeGrafter"/>
</dbReference>
<feature type="domain" description="Sm" evidence="11">
    <location>
        <begin position="17"/>
        <end position="96"/>
    </location>
</feature>
<comment type="function">
    <text evidence="9">Plays role in pre-mRNA splicing as component of the U4/U6-U5 tri-snRNP complex that is involved in spliceosome assembly, and as component of the precatalytic spliceosome (spliceosome B complex). The heptameric LSM2-8 complex binds specifically to the 3'-terminal U-tract of U6 snRNA.</text>
</comment>
<keyword evidence="5 9" id="KW-0694">RNA-binding</keyword>
<evidence type="ECO:0000256" key="10">
    <source>
        <dbReference type="SAM" id="MobiDB-lite"/>
    </source>
</evidence>
<dbReference type="Pfam" id="PF01423">
    <property type="entry name" value="LSM"/>
    <property type="match status" value="1"/>
</dbReference>
<sequence>MSAKPKGKSDQSGRPGGRKSMLLDFVNKRVGVITNDGRMLVGNMLGYDQVCNIVLDKCVERVFEPNQPMQTISSDSLNTFIIRGDDIAVIGEIDSEKDDKESWTGKTGHPIKPVVH</sequence>
<evidence type="ECO:0000256" key="4">
    <source>
        <dbReference type="ARBA" id="ARBA00022728"/>
    </source>
</evidence>
<dbReference type="CDD" id="cd01727">
    <property type="entry name" value="LSm8"/>
    <property type="match status" value="1"/>
</dbReference>
<evidence type="ECO:0000313" key="12">
    <source>
        <dbReference type="EMBL" id="PXF47905.1"/>
    </source>
</evidence>
<dbReference type="InterPro" id="IPR010920">
    <property type="entry name" value="LSM_dom_sf"/>
</dbReference>
<comment type="caution">
    <text evidence="12">The sequence shown here is derived from an EMBL/GenBank/DDBJ whole genome shotgun (WGS) entry which is preliminary data.</text>
</comment>
<comment type="subcellular location">
    <subcellularLocation>
        <location evidence="1 9">Nucleus</location>
    </subcellularLocation>
</comment>
<comment type="similarity">
    <text evidence="2 9">Belongs to the snRNP Sm proteins family.</text>
</comment>
<keyword evidence="3 9" id="KW-0507">mRNA processing</keyword>
<evidence type="ECO:0000256" key="6">
    <source>
        <dbReference type="ARBA" id="ARBA00023187"/>
    </source>
</evidence>
<evidence type="ECO:0000256" key="8">
    <source>
        <dbReference type="ARBA" id="ARBA00023274"/>
    </source>
</evidence>
<evidence type="ECO:0000256" key="9">
    <source>
        <dbReference type="RuleBase" id="RU365048"/>
    </source>
</evidence>
<gene>
    <name evidence="9" type="primary">LSM8</name>
    <name evidence="12" type="ORF">BWQ96_02291</name>
</gene>
<dbReference type="Gene3D" id="2.30.30.100">
    <property type="match status" value="1"/>
</dbReference>